<accession>A0A7X6FNW8</accession>
<sequence>MAVRKQETEEADKARAITDFHRNNQVSYAEAVRQGLIPASSSRSYMEWYKRSQGELAGLKLQDKFNLDYQQWEGRNSADSTSYSAWASQWMKENVGAEQDPDTLKGLAPHLERLAMGGMDTFMRDRNNRIVEDARATSGSLITDNLLRAVDDGKATGHIDYDSVWNRTMELRQEALSKGEDPVAYDKMMVDTILLQAETSRDDTILSLLDKNLPGRDKPLSYDPDVRGRIAQSRERIENKLASQATTEGLHRNVPIRSSMRNIGPKP</sequence>
<feature type="region of interest" description="Disordered" evidence="1">
    <location>
        <begin position="244"/>
        <end position="267"/>
    </location>
</feature>
<gene>
    <name evidence="2" type="ORF">HGG76_02540</name>
</gene>
<dbReference type="EMBL" id="JAAXZB010000001">
    <property type="protein sequence ID" value="NKW09143.1"/>
    <property type="molecule type" value="Genomic_DNA"/>
</dbReference>
<evidence type="ECO:0000313" key="3">
    <source>
        <dbReference type="Proteomes" id="UP000558475"/>
    </source>
</evidence>
<dbReference type="AlphaFoldDB" id="A0A7X6FNW8"/>
<proteinExistence type="predicted"/>
<evidence type="ECO:0000256" key="1">
    <source>
        <dbReference type="SAM" id="MobiDB-lite"/>
    </source>
</evidence>
<evidence type="ECO:0000313" key="2">
    <source>
        <dbReference type="EMBL" id="NKW09143.1"/>
    </source>
</evidence>
<organism evidence="2 3">
    <name type="scientific">Brucella tritici</name>
    <dbReference type="NCBI Taxonomy" id="94626"/>
    <lineage>
        <taxon>Bacteria</taxon>
        <taxon>Pseudomonadati</taxon>
        <taxon>Pseudomonadota</taxon>
        <taxon>Alphaproteobacteria</taxon>
        <taxon>Hyphomicrobiales</taxon>
        <taxon>Brucellaceae</taxon>
        <taxon>Brucella/Ochrobactrum group</taxon>
        <taxon>Brucella</taxon>
    </lineage>
</organism>
<name>A0A7X6FNW8_9HYPH</name>
<comment type="caution">
    <text evidence="2">The sequence shown here is derived from an EMBL/GenBank/DDBJ whole genome shotgun (WGS) entry which is preliminary data.</text>
</comment>
<dbReference type="Proteomes" id="UP000558475">
    <property type="component" value="Unassembled WGS sequence"/>
</dbReference>
<protein>
    <submittedName>
        <fullName evidence="2">Uncharacterized protein</fullName>
    </submittedName>
</protein>
<reference evidence="2 3" key="1">
    <citation type="submission" date="2020-04" db="EMBL/GenBank/DDBJ databases">
        <title>Whole genome sequencing of clinical and environmental type strains of Ochrobactrum.</title>
        <authorList>
            <person name="Dharne M."/>
        </authorList>
    </citation>
    <scope>NUCLEOTIDE SEQUENCE [LARGE SCALE GENOMIC DNA]</scope>
    <source>
        <strain evidence="2 3">DSM 13340</strain>
    </source>
</reference>